<dbReference type="SMART" id="SM00924">
    <property type="entry name" value="MgtE_N"/>
    <property type="match status" value="1"/>
</dbReference>
<dbReference type="GO" id="GO:0046872">
    <property type="term" value="F:metal ion binding"/>
    <property type="evidence" value="ECO:0007669"/>
    <property type="project" value="UniProtKB-KW"/>
</dbReference>
<proteinExistence type="inferred from homology"/>
<accession>A0A9D2MIK0</accession>
<dbReference type="SMART" id="SM00116">
    <property type="entry name" value="CBS"/>
    <property type="match status" value="2"/>
</dbReference>
<keyword evidence="9" id="KW-0479">Metal-binding</keyword>
<evidence type="ECO:0000256" key="9">
    <source>
        <dbReference type="RuleBase" id="RU362011"/>
    </source>
</evidence>
<gene>
    <name evidence="11" type="primary">mgtE</name>
    <name evidence="11" type="ORF">IAA37_03355</name>
</gene>
<dbReference type="NCBIfam" id="TIGR00400">
    <property type="entry name" value="mgtE"/>
    <property type="match status" value="1"/>
</dbReference>
<comment type="subcellular location">
    <subcellularLocation>
        <location evidence="9">Cell membrane</location>
        <topology evidence="9">Multi-pass membrane protein</topology>
    </subcellularLocation>
    <subcellularLocation>
        <location evidence="1">Membrane</location>
        <topology evidence="1">Multi-pass membrane protein</topology>
    </subcellularLocation>
</comment>
<feature type="transmembrane region" description="Helical" evidence="9">
    <location>
        <begin position="289"/>
        <end position="309"/>
    </location>
</feature>
<feature type="domain" description="CBS" evidence="10">
    <location>
        <begin position="207"/>
        <end position="263"/>
    </location>
</feature>
<dbReference type="SUPFAM" id="SSF54631">
    <property type="entry name" value="CBS-domain pair"/>
    <property type="match status" value="1"/>
</dbReference>
<dbReference type="PROSITE" id="PS51371">
    <property type="entry name" value="CBS"/>
    <property type="match status" value="2"/>
</dbReference>
<keyword evidence="3 9" id="KW-0813">Transport</keyword>
<dbReference type="InterPro" id="IPR006668">
    <property type="entry name" value="Mg_transptr_MgtE_intracell_dom"/>
</dbReference>
<evidence type="ECO:0000256" key="7">
    <source>
        <dbReference type="ARBA" id="ARBA00023136"/>
    </source>
</evidence>
<name>A0A9D2MIK0_9FIRM</name>
<comment type="caution">
    <text evidence="11">The sequence shown here is derived from an EMBL/GenBank/DDBJ whole genome shotgun (WGS) entry which is preliminary data.</text>
</comment>
<comment type="subunit">
    <text evidence="9">Homodimer.</text>
</comment>
<dbReference type="CDD" id="cd04606">
    <property type="entry name" value="CBS_pair_Mg_transporter"/>
    <property type="match status" value="1"/>
</dbReference>
<evidence type="ECO:0000256" key="8">
    <source>
        <dbReference type="PROSITE-ProRule" id="PRU00703"/>
    </source>
</evidence>
<keyword evidence="6 9" id="KW-1133">Transmembrane helix</keyword>
<feature type="transmembrane region" description="Helical" evidence="9">
    <location>
        <begin position="446"/>
        <end position="464"/>
    </location>
</feature>
<dbReference type="Pfam" id="PF03448">
    <property type="entry name" value="MgtE_N"/>
    <property type="match status" value="1"/>
</dbReference>
<feature type="transmembrane region" description="Helical" evidence="9">
    <location>
        <begin position="367"/>
        <end position="387"/>
    </location>
</feature>
<dbReference type="SUPFAM" id="SSF161093">
    <property type="entry name" value="MgtE membrane domain-like"/>
    <property type="match status" value="1"/>
</dbReference>
<dbReference type="InterPro" id="IPR046342">
    <property type="entry name" value="CBS_dom_sf"/>
</dbReference>
<dbReference type="GO" id="GO:0015095">
    <property type="term" value="F:magnesium ion transmembrane transporter activity"/>
    <property type="evidence" value="ECO:0007669"/>
    <property type="project" value="UniProtKB-UniRule"/>
</dbReference>
<dbReference type="AlphaFoldDB" id="A0A9D2MIK0"/>
<keyword evidence="5 9" id="KW-0460">Magnesium</keyword>
<keyword evidence="7 9" id="KW-0472">Membrane</keyword>
<dbReference type="InterPro" id="IPR006669">
    <property type="entry name" value="MgtE_transporter"/>
</dbReference>
<dbReference type="InterPro" id="IPR000644">
    <property type="entry name" value="CBS_dom"/>
</dbReference>
<dbReference type="Gene3D" id="1.25.60.10">
    <property type="entry name" value="MgtE N-terminal domain-like"/>
    <property type="match status" value="1"/>
</dbReference>
<dbReference type="Gene3D" id="3.10.580.10">
    <property type="entry name" value="CBS-domain"/>
    <property type="match status" value="1"/>
</dbReference>
<dbReference type="Pfam" id="PF01769">
    <property type="entry name" value="MgtE"/>
    <property type="match status" value="1"/>
</dbReference>
<evidence type="ECO:0000256" key="5">
    <source>
        <dbReference type="ARBA" id="ARBA00022842"/>
    </source>
</evidence>
<dbReference type="SUPFAM" id="SSF158791">
    <property type="entry name" value="MgtE N-terminal domain-like"/>
    <property type="match status" value="1"/>
</dbReference>
<keyword evidence="4 9" id="KW-0812">Transmembrane</keyword>
<evidence type="ECO:0000259" key="10">
    <source>
        <dbReference type="PROSITE" id="PS51371"/>
    </source>
</evidence>
<evidence type="ECO:0000256" key="4">
    <source>
        <dbReference type="ARBA" id="ARBA00022692"/>
    </source>
</evidence>
<evidence type="ECO:0000256" key="2">
    <source>
        <dbReference type="ARBA" id="ARBA00009749"/>
    </source>
</evidence>
<keyword evidence="9" id="KW-1003">Cell membrane</keyword>
<protein>
    <recommendedName>
        <fullName evidence="9">Magnesium transporter MgtE</fullName>
    </recommendedName>
</protein>
<dbReference type="GO" id="GO:0005886">
    <property type="term" value="C:plasma membrane"/>
    <property type="evidence" value="ECO:0007669"/>
    <property type="project" value="UniProtKB-SubCell"/>
</dbReference>
<dbReference type="Gene3D" id="1.10.357.20">
    <property type="entry name" value="SLC41 divalent cation transporters, integral membrane domain"/>
    <property type="match status" value="1"/>
</dbReference>
<evidence type="ECO:0000313" key="11">
    <source>
        <dbReference type="EMBL" id="HJB74694.1"/>
    </source>
</evidence>
<dbReference type="PANTHER" id="PTHR43773:SF1">
    <property type="entry name" value="MAGNESIUM TRANSPORTER MGTE"/>
    <property type="match status" value="1"/>
</dbReference>
<comment type="function">
    <text evidence="9">Acts as a magnesium transporter.</text>
</comment>
<evidence type="ECO:0000313" key="12">
    <source>
        <dbReference type="Proteomes" id="UP000823877"/>
    </source>
</evidence>
<evidence type="ECO:0000256" key="1">
    <source>
        <dbReference type="ARBA" id="ARBA00004141"/>
    </source>
</evidence>
<dbReference type="Pfam" id="PF00571">
    <property type="entry name" value="CBS"/>
    <property type="match status" value="2"/>
</dbReference>
<organism evidence="11 12">
    <name type="scientific">Candidatus Eubacterium faecale</name>
    <dbReference type="NCBI Taxonomy" id="2838568"/>
    <lineage>
        <taxon>Bacteria</taxon>
        <taxon>Bacillati</taxon>
        <taxon>Bacillota</taxon>
        <taxon>Clostridia</taxon>
        <taxon>Eubacteriales</taxon>
        <taxon>Eubacteriaceae</taxon>
        <taxon>Eubacterium</taxon>
    </lineage>
</organism>
<feature type="domain" description="CBS" evidence="10">
    <location>
        <begin position="143"/>
        <end position="206"/>
    </location>
</feature>
<evidence type="ECO:0000256" key="6">
    <source>
        <dbReference type="ARBA" id="ARBA00022989"/>
    </source>
</evidence>
<dbReference type="InterPro" id="IPR006667">
    <property type="entry name" value="SLC41_membr_dom"/>
</dbReference>
<comment type="similarity">
    <text evidence="2 9">Belongs to the SLC41A transporter family.</text>
</comment>
<keyword evidence="8" id="KW-0129">CBS domain</keyword>
<dbReference type="EMBL" id="DWXN01000007">
    <property type="protein sequence ID" value="HJB74694.1"/>
    <property type="molecule type" value="Genomic_DNA"/>
</dbReference>
<dbReference type="InterPro" id="IPR038076">
    <property type="entry name" value="MgtE_N_sf"/>
</dbReference>
<reference evidence="11" key="2">
    <citation type="submission" date="2021-04" db="EMBL/GenBank/DDBJ databases">
        <authorList>
            <person name="Gilroy R."/>
        </authorList>
    </citation>
    <scope>NUCLEOTIDE SEQUENCE</scope>
    <source>
        <strain evidence="11">CHK188-16595</strain>
    </source>
</reference>
<dbReference type="Proteomes" id="UP000823877">
    <property type="component" value="Unassembled WGS sequence"/>
</dbReference>
<sequence length="466" mass="51875">MENRKERIKQHPDYQQELIGIIRSNLPPKALKEKLLDYHENDIAAVLELLSKDERMKIYNILDPAALSDILEYAEDFGTYFKELSTKKQAQVLSETEADSAAEYLKQLEKAERKALIDLMDDDSKKDVFLVASFGEDEIGSKMTTNFIKIQAGISIKAAMTQLVSQAAENDNVSTIYVVDEKEEFYGAIDLKDLIVARQNTVLDDIILTSYPYVYADEETDDCVDRLKDYSEDSIPVLDDRNRLLGVITSQDIVEIVDEAMGEDYAKLGGLSSEEDIKEPIKTSVKKRLPWLIVLLGLGMIVSSVIGLFENIVAQLTILVCFQSLVLDMAGNVGTQSLAVTIRVLTNENLKFREKIRLMAKETKTGFLNGIILGIASLVFIGLYIYFFKEHNAVFAFAVSACIGAAMLISMVLSSFTGTAIPLVFKKLKIDPAVASGPLITTVNDLVAAISYYGLAWVFLIRILKV</sequence>
<dbReference type="InterPro" id="IPR036739">
    <property type="entry name" value="SLC41_membr_dom_sf"/>
</dbReference>
<feature type="transmembrane region" description="Helical" evidence="9">
    <location>
        <begin position="393"/>
        <end position="425"/>
    </location>
</feature>
<reference evidence="11" key="1">
    <citation type="journal article" date="2021" name="PeerJ">
        <title>Extensive microbial diversity within the chicken gut microbiome revealed by metagenomics and culture.</title>
        <authorList>
            <person name="Gilroy R."/>
            <person name="Ravi A."/>
            <person name="Getino M."/>
            <person name="Pursley I."/>
            <person name="Horton D.L."/>
            <person name="Alikhan N.F."/>
            <person name="Baker D."/>
            <person name="Gharbi K."/>
            <person name="Hall N."/>
            <person name="Watson M."/>
            <person name="Adriaenssens E.M."/>
            <person name="Foster-Nyarko E."/>
            <person name="Jarju S."/>
            <person name="Secka A."/>
            <person name="Antonio M."/>
            <person name="Oren A."/>
            <person name="Chaudhuri R.R."/>
            <person name="La Ragione R."/>
            <person name="Hildebrand F."/>
            <person name="Pallen M.J."/>
        </authorList>
    </citation>
    <scope>NUCLEOTIDE SEQUENCE</scope>
    <source>
        <strain evidence="11">CHK188-16595</strain>
    </source>
</reference>
<evidence type="ECO:0000256" key="3">
    <source>
        <dbReference type="ARBA" id="ARBA00022448"/>
    </source>
</evidence>
<feature type="transmembrane region" description="Helical" evidence="9">
    <location>
        <begin position="329"/>
        <end position="346"/>
    </location>
</feature>
<dbReference type="PANTHER" id="PTHR43773">
    <property type="entry name" value="MAGNESIUM TRANSPORTER MGTE"/>
    <property type="match status" value="1"/>
</dbReference>